<proteinExistence type="predicted"/>
<dbReference type="Gene3D" id="1.10.260.40">
    <property type="entry name" value="lambda repressor-like DNA-binding domains"/>
    <property type="match status" value="1"/>
</dbReference>
<dbReference type="PROSITE" id="PS00356">
    <property type="entry name" value="HTH_LACI_1"/>
    <property type="match status" value="1"/>
</dbReference>
<dbReference type="EMBL" id="WDPD01000003">
    <property type="protein sequence ID" value="KAB7461695.1"/>
    <property type="molecule type" value="Genomic_DNA"/>
</dbReference>
<dbReference type="SUPFAM" id="SSF47413">
    <property type="entry name" value="lambda repressor-like DNA-binding domains"/>
    <property type="match status" value="1"/>
</dbReference>
<dbReference type="RefSeq" id="WP_003837927.1">
    <property type="nucleotide sequence ID" value="NZ_BCYE01000022.1"/>
</dbReference>
<protein>
    <submittedName>
        <fullName evidence="1">LacI family transcriptional regulator</fullName>
    </submittedName>
</protein>
<dbReference type="SMART" id="SM00354">
    <property type="entry name" value="HTH_LACI"/>
    <property type="match status" value="1"/>
</dbReference>
<dbReference type="PANTHER" id="PTHR30146:SF155">
    <property type="entry name" value="ALANINE RACEMASE"/>
    <property type="match status" value="1"/>
</dbReference>
<dbReference type="PANTHER" id="PTHR30146">
    <property type="entry name" value="LACI-RELATED TRANSCRIPTIONAL REPRESSOR"/>
    <property type="match status" value="1"/>
</dbReference>
<dbReference type="Proteomes" id="UP000429211">
    <property type="component" value="Unassembled WGS sequence"/>
</dbReference>
<dbReference type="Gene3D" id="3.40.50.2300">
    <property type="match status" value="2"/>
</dbReference>
<dbReference type="InterPro" id="IPR000843">
    <property type="entry name" value="HTH_LacI"/>
</dbReference>
<accession>A0A1V8Q7S7</accession>
<dbReference type="Pfam" id="PF13377">
    <property type="entry name" value="Peripla_BP_3"/>
    <property type="match status" value="1"/>
</dbReference>
<name>A0A1V8Q7S7_9BIFI</name>
<dbReference type="CDD" id="cd01392">
    <property type="entry name" value="HTH_LacI"/>
    <property type="match status" value="1"/>
</dbReference>
<dbReference type="InterPro" id="IPR046335">
    <property type="entry name" value="LacI/GalR-like_sensor"/>
</dbReference>
<dbReference type="CDD" id="cd06267">
    <property type="entry name" value="PBP1_LacI_sugar_binding-like"/>
    <property type="match status" value="1"/>
</dbReference>
<dbReference type="AlphaFoldDB" id="A0A1V8Q7S7"/>
<evidence type="ECO:0000313" key="2">
    <source>
        <dbReference type="Proteomes" id="UP000429211"/>
    </source>
</evidence>
<gene>
    <name evidence="1" type="ORF">GBB04_04365</name>
</gene>
<organism evidence="1 2">
    <name type="scientific">Bifidobacterium dentium</name>
    <dbReference type="NCBI Taxonomy" id="1689"/>
    <lineage>
        <taxon>Bacteria</taxon>
        <taxon>Bacillati</taxon>
        <taxon>Actinomycetota</taxon>
        <taxon>Actinomycetes</taxon>
        <taxon>Bifidobacteriales</taxon>
        <taxon>Bifidobacteriaceae</taxon>
        <taxon>Bifidobacterium</taxon>
    </lineage>
</organism>
<dbReference type="SUPFAM" id="SSF53822">
    <property type="entry name" value="Periplasmic binding protein-like I"/>
    <property type="match status" value="1"/>
</dbReference>
<dbReference type="PROSITE" id="PS50932">
    <property type="entry name" value="HTH_LACI_2"/>
    <property type="match status" value="1"/>
</dbReference>
<sequence>MAVQKSKVTIFDVAKASGVSSSAVSYALNGKSGVSEDTRAKVLKIAHELGWKPNGAAQALAKSKTQRIGLVLGYDPKLLAVESYMMELISGLGAELEKHDYSLLVRMAVGEHAKLSIIKDWIATGNVDAMLLVNIELGDPCVTLLEEHTEMPVLAIADASVSGNLPTLSSADADAVRQAVQYLYDLGHRHIARVAGPEMLAHSYIRDSAFSDVATELGMRYRCLHTDYTPETGSEATKRLLSFPEHPTAIIYDNDVMALSGLGVATAEGITVPDDLSIMSWDDSFMCTAAYPNLTAMGRDVVGTGTKAAELLLKLIDGERVGNVMEEPYELRQRGTTGPVPAER</sequence>
<dbReference type="InterPro" id="IPR010982">
    <property type="entry name" value="Lambda_DNA-bd_dom_sf"/>
</dbReference>
<evidence type="ECO:0000313" key="1">
    <source>
        <dbReference type="EMBL" id="KAB7461695.1"/>
    </source>
</evidence>
<reference evidence="1 2" key="1">
    <citation type="journal article" date="2019" name="Nat. Med.">
        <title>A library of human gut bacterial isolates paired with longitudinal multiomics data enables mechanistic microbiome research.</title>
        <authorList>
            <person name="Poyet M."/>
            <person name="Groussin M."/>
            <person name="Gibbons S.M."/>
            <person name="Avila-Pacheco J."/>
            <person name="Jiang X."/>
            <person name="Kearney S.M."/>
            <person name="Perrotta A.R."/>
            <person name="Berdy B."/>
            <person name="Zhao S."/>
            <person name="Lieberman T.D."/>
            <person name="Swanson P.K."/>
            <person name="Smith M."/>
            <person name="Roesemann S."/>
            <person name="Alexander J.E."/>
            <person name="Rich S.A."/>
            <person name="Livny J."/>
            <person name="Vlamakis H."/>
            <person name="Clish C."/>
            <person name="Bullock K."/>
            <person name="Deik A."/>
            <person name="Scott J."/>
            <person name="Pierce K.A."/>
            <person name="Xavier R.J."/>
            <person name="Alm E.J."/>
        </authorList>
    </citation>
    <scope>NUCLEOTIDE SEQUENCE [LARGE SCALE GENOMIC DNA]</scope>
    <source>
        <strain evidence="1 2">BIOML-A2</strain>
    </source>
</reference>
<dbReference type="InterPro" id="IPR028082">
    <property type="entry name" value="Peripla_BP_I"/>
</dbReference>
<dbReference type="Pfam" id="PF00356">
    <property type="entry name" value="LacI"/>
    <property type="match status" value="1"/>
</dbReference>
<comment type="caution">
    <text evidence="1">The sequence shown here is derived from an EMBL/GenBank/DDBJ whole genome shotgun (WGS) entry which is preliminary data.</text>
</comment>
<dbReference type="GeneID" id="31605359"/>
<dbReference type="GO" id="GO:0003700">
    <property type="term" value="F:DNA-binding transcription factor activity"/>
    <property type="evidence" value="ECO:0007669"/>
    <property type="project" value="TreeGrafter"/>
</dbReference>
<dbReference type="GO" id="GO:0000976">
    <property type="term" value="F:transcription cis-regulatory region binding"/>
    <property type="evidence" value="ECO:0007669"/>
    <property type="project" value="TreeGrafter"/>
</dbReference>
<dbReference type="OMA" id="YRRWWGE"/>